<dbReference type="AlphaFoldDB" id="A0A6H9WLI2"/>
<dbReference type="PANTHER" id="PTHR31528">
    <property type="entry name" value="4-AMINO-5-HYDROXYMETHYL-2-METHYLPYRIMIDINE PHOSPHATE SYNTHASE THI11-RELATED"/>
    <property type="match status" value="1"/>
</dbReference>
<feature type="domain" description="SsuA/THI5-like" evidence="2">
    <location>
        <begin position="68"/>
        <end position="273"/>
    </location>
</feature>
<gene>
    <name evidence="3" type="ORF">F8O04_07250</name>
</gene>
<name>A0A6H9WLI2_9MICO</name>
<dbReference type="InterPro" id="IPR027939">
    <property type="entry name" value="NMT1/THI5"/>
</dbReference>
<evidence type="ECO:0000256" key="1">
    <source>
        <dbReference type="SAM" id="MobiDB-lite"/>
    </source>
</evidence>
<protein>
    <submittedName>
        <fullName evidence="3">ABC transporter substrate-binding protein</fullName>
    </submittedName>
</protein>
<dbReference type="Pfam" id="PF09084">
    <property type="entry name" value="NMT1"/>
    <property type="match status" value="1"/>
</dbReference>
<dbReference type="PANTHER" id="PTHR31528:SF15">
    <property type="entry name" value="RIBOFLAVIN-BINDING PROTEIN RIBY"/>
    <property type="match status" value="1"/>
</dbReference>
<evidence type="ECO:0000313" key="4">
    <source>
        <dbReference type="Proteomes" id="UP000431744"/>
    </source>
</evidence>
<evidence type="ECO:0000313" key="3">
    <source>
        <dbReference type="EMBL" id="KAB1650003.1"/>
    </source>
</evidence>
<feature type="region of interest" description="Disordered" evidence="1">
    <location>
        <begin position="1"/>
        <end position="23"/>
    </location>
</feature>
<proteinExistence type="predicted"/>
<dbReference type="OrthoDB" id="9806288at2"/>
<dbReference type="Gene3D" id="3.40.190.10">
    <property type="entry name" value="Periplasmic binding protein-like II"/>
    <property type="match status" value="2"/>
</dbReference>
<dbReference type="InterPro" id="IPR015168">
    <property type="entry name" value="SsuA/THI5"/>
</dbReference>
<dbReference type="SUPFAM" id="SSF53850">
    <property type="entry name" value="Periplasmic binding protein-like II"/>
    <property type="match status" value="1"/>
</dbReference>
<comment type="caution">
    <text evidence="3">The sequence shown here is derived from an EMBL/GenBank/DDBJ whole genome shotgun (WGS) entry which is preliminary data.</text>
</comment>
<evidence type="ECO:0000259" key="2">
    <source>
        <dbReference type="Pfam" id="PF09084"/>
    </source>
</evidence>
<organism evidence="3 4">
    <name type="scientific">Pseudoclavibacter endophyticus</name>
    <dbReference type="NCBI Taxonomy" id="1778590"/>
    <lineage>
        <taxon>Bacteria</taxon>
        <taxon>Bacillati</taxon>
        <taxon>Actinomycetota</taxon>
        <taxon>Actinomycetes</taxon>
        <taxon>Micrococcales</taxon>
        <taxon>Microbacteriaceae</taxon>
        <taxon>Pseudoclavibacter</taxon>
    </lineage>
</organism>
<keyword evidence="4" id="KW-1185">Reference proteome</keyword>
<dbReference type="EMBL" id="WBJY01000001">
    <property type="protein sequence ID" value="KAB1650003.1"/>
    <property type="molecule type" value="Genomic_DNA"/>
</dbReference>
<dbReference type="GO" id="GO:0009228">
    <property type="term" value="P:thiamine biosynthetic process"/>
    <property type="evidence" value="ECO:0007669"/>
    <property type="project" value="InterPro"/>
</dbReference>
<dbReference type="Proteomes" id="UP000431744">
    <property type="component" value="Unassembled WGS sequence"/>
</dbReference>
<sequence>MTSQESTMRHTIDLPTSAPRRTGRLRSPGAVSLAAVLALCGCAGDGGTGDLDEMVFLSYLPLETLSLAPEMLAYAGGYFEEEGLEVTLEPVNGSPVAIQSLIGGSGHVTRAGGIDVLSVSSEGHTLVNIGTLERGGGFRIVSAESDAIESIDDLPGTTIGVGSEGGTSTKTLDLALEAAGYSAEDVARQAVPVTAATFALVEQGRIDGYMLGIDTAVLVTAQNEDAISSPAGLTAPPDVQSYVTTPEQIENNPDQIERFMRAIAKATQFIIEDEDLSETLDIIRTEFSFDALDNDEVAVEALDLYRQVWVGDGSHGILEQDHDRWQEAYDVMVDAELATAGGDPESWITDEFVPLP</sequence>
<accession>A0A6H9WLI2</accession>
<reference evidence="3 4" key="1">
    <citation type="submission" date="2019-09" db="EMBL/GenBank/DDBJ databases">
        <title>Phylogeny of genus Pseudoclavibacter and closely related genus.</title>
        <authorList>
            <person name="Li Y."/>
        </authorList>
    </citation>
    <scope>NUCLEOTIDE SEQUENCE [LARGE SCALE GENOMIC DNA]</scope>
    <source>
        <strain evidence="3 4">EGI 60007</strain>
    </source>
</reference>